<feature type="transmembrane region" description="Helical" evidence="2">
    <location>
        <begin position="261"/>
        <end position="281"/>
    </location>
</feature>
<evidence type="ECO:0000259" key="3">
    <source>
        <dbReference type="Pfam" id="PF20151"/>
    </source>
</evidence>
<protein>
    <recommendedName>
        <fullName evidence="3">DUF6533 domain-containing protein</fullName>
    </recommendedName>
</protein>
<sequence>MSDDSDASIAAAYNTLYTGQYCVLAASVLFMYDAFITFDREVAYFWNAKRISGAALLFFGNKWISMVYYIMVSVEYAPFPSDKVSSFSASHGTPDQNQSCSSFVISTQAVGILQNVPGAAFSALRAYVLSRSKPLGLFVAALSLAPLAANLVLYGYQYSGVNFAPFGCFTTYNATEALVLRFDPFSVIAYIRTDAVQGVVVIVSRVPLIAADIILIYITWTKLRGAALTDLRQPKRLTLSDVLFRGGPAAKVPQVCEQLTWFNVGISILFILNVLHLGLSAAEEASGDSDGSLSLITQFTTPITAILISRFLLELQQTNHVVVKLDADDPLHSSRNAWDSTPSFISSIGGFINPARSVRSDDDDELQDRVSSGVPGEEEGEVPAEVPDIAASACSTA</sequence>
<accession>A0A371D9E6</accession>
<dbReference type="InterPro" id="IPR045340">
    <property type="entry name" value="DUF6533"/>
</dbReference>
<dbReference type="Pfam" id="PF20151">
    <property type="entry name" value="DUF6533"/>
    <property type="match status" value="1"/>
</dbReference>
<feature type="transmembrane region" description="Helical" evidence="2">
    <location>
        <begin position="12"/>
        <end position="32"/>
    </location>
</feature>
<feature type="transmembrane region" description="Helical" evidence="2">
    <location>
        <begin position="195"/>
        <end position="218"/>
    </location>
</feature>
<dbReference type="STRING" id="139420.A0A371D9E6"/>
<organism evidence="4 5">
    <name type="scientific">Lentinus brumalis</name>
    <dbReference type="NCBI Taxonomy" id="2498619"/>
    <lineage>
        <taxon>Eukaryota</taxon>
        <taxon>Fungi</taxon>
        <taxon>Dikarya</taxon>
        <taxon>Basidiomycota</taxon>
        <taxon>Agaricomycotina</taxon>
        <taxon>Agaricomycetes</taxon>
        <taxon>Polyporales</taxon>
        <taxon>Polyporaceae</taxon>
        <taxon>Lentinus</taxon>
    </lineage>
</organism>
<evidence type="ECO:0000313" key="4">
    <source>
        <dbReference type="EMBL" id="RDX49153.1"/>
    </source>
</evidence>
<keyword evidence="5" id="KW-1185">Reference proteome</keyword>
<evidence type="ECO:0000256" key="2">
    <source>
        <dbReference type="SAM" id="Phobius"/>
    </source>
</evidence>
<keyword evidence="2" id="KW-1133">Transmembrane helix</keyword>
<reference evidence="4 5" key="1">
    <citation type="journal article" date="2018" name="Biotechnol. Biofuels">
        <title>Integrative visual omics of the white-rot fungus Polyporus brumalis exposes the biotechnological potential of its oxidative enzymes for delignifying raw plant biomass.</title>
        <authorList>
            <person name="Miyauchi S."/>
            <person name="Rancon A."/>
            <person name="Drula E."/>
            <person name="Hage H."/>
            <person name="Chaduli D."/>
            <person name="Favel A."/>
            <person name="Grisel S."/>
            <person name="Henrissat B."/>
            <person name="Herpoel-Gimbert I."/>
            <person name="Ruiz-Duenas F.J."/>
            <person name="Chevret D."/>
            <person name="Hainaut M."/>
            <person name="Lin J."/>
            <person name="Wang M."/>
            <person name="Pangilinan J."/>
            <person name="Lipzen A."/>
            <person name="Lesage-Meessen L."/>
            <person name="Navarro D."/>
            <person name="Riley R."/>
            <person name="Grigoriev I.V."/>
            <person name="Zhou S."/>
            <person name="Raouche S."/>
            <person name="Rosso M.N."/>
        </authorList>
    </citation>
    <scope>NUCLEOTIDE SEQUENCE [LARGE SCALE GENOMIC DNA]</scope>
    <source>
        <strain evidence="4 5">BRFM 1820</strain>
    </source>
</reference>
<dbReference type="AlphaFoldDB" id="A0A371D9E6"/>
<feature type="transmembrane region" description="Helical" evidence="2">
    <location>
        <begin position="53"/>
        <end position="71"/>
    </location>
</feature>
<name>A0A371D9E6_9APHY</name>
<evidence type="ECO:0000313" key="5">
    <source>
        <dbReference type="Proteomes" id="UP000256964"/>
    </source>
</evidence>
<keyword evidence="2" id="KW-0472">Membrane</keyword>
<feature type="transmembrane region" description="Helical" evidence="2">
    <location>
        <begin position="293"/>
        <end position="313"/>
    </location>
</feature>
<dbReference type="Proteomes" id="UP000256964">
    <property type="component" value="Unassembled WGS sequence"/>
</dbReference>
<evidence type="ECO:0000256" key="1">
    <source>
        <dbReference type="SAM" id="MobiDB-lite"/>
    </source>
</evidence>
<feature type="region of interest" description="Disordered" evidence="1">
    <location>
        <begin position="357"/>
        <end position="397"/>
    </location>
</feature>
<dbReference type="EMBL" id="KZ857407">
    <property type="protein sequence ID" value="RDX49153.1"/>
    <property type="molecule type" value="Genomic_DNA"/>
</dbReference>
<feature type="transmembrane region" description="Helical" evidence="2">
    <location>
        <begin position="135"/>
        <end position="156"/>
    </location>
</feature>
<keyword evidence="2" id="KW-0812">Transmembrane</keyword>
<feature type="domain" description="DUF6533" evidence="3">
    <location>
        <begin position="21"/>
        <end position="66"/>
    </location>
</feature>
<proteinExistence type="predicted"/>
<gene>
    <name evidence="4" type="ORF">OH76DRAFT_1483367</name>
</gene>